<evidence type="ECO:0000256" key="5">
    <source>
        <dbReference type="SAM" id="Phobius"/>
    </source>
</evidence>
<proteinExistence type="inferred from homology"/>
<keyword evidence="3" id="KW-0732">Signal</keyword>
<evidence type="ECO:0000313" key="7">
    <source>
        <dbReference type="EMBL" id="MCG4617276.1"/>
    </source>
</evidence>
<protein>
    <submittedName>
        <fullName evidence="7">Leucine-rich repeat protein</fullName>
    </submittedName>
</protein>
<evidence type="ECO:0000256" key="2">
    <source>
        <dbReference type="ARBA" id="ARBA00022525"/>
    </source>
</evidence>
<feature type="domain" description="SpaA-like prealbumin fold" evidence="6">
    <location>
        <begin position="2633"/>
        <end position="2700"/>
    </location>
</feature>
<feature type="compositionally biased region" description="Low complexity" evidence="4">
    <location>
        <begin position="38"/>
        <end position="75"/>
    </location>
</feature>
<feature type="domain" description="SpaA-like prealbumin fold" evidence="6">
    <location>
        <begin position="2150"/>
        <end position="2216"/>
    </location>
</feature>
<keyword evidence="2" id="KW-0964">Secreted</keyword>
<dbReference type="InterPro" id="IPR026906">
    <property type="entry name" value="LRR_5"/>
</dbReference>
<feature type="domain" description="SpaA-like prealbumin fold" evidence="6">
    <location>
        <begin position="2392"/>
        <end position="2457"/>
    </location>
</feature>
<keyword evidence="5" id="KW-0472">Membrane</keyword>
<dbReference type="Pfam" id="PF13306">
    <property type="entry name" value="LRR_5"/>
    <property type="match status" value="4"/>
</dbReference>
<dbReference type="InterPro" id="IPR041033">
    <property type="entry name" value="SpaA_PFL_dom_1"/>
</dbReference>
<dbReference type="Proteomes" id="UP001200537">
    <property type="component" value="Unassembled WGS sequence"/>
</dbReference>
<keyword evidence="5" id="KW-0812">Transmembrane</keyword>
<organism evidence="7 8">
    <name type="scientific">Varibaculum cambriense</name>
    <dbReference type="NCBI Taxonomy" id="184870"/>
    <lineage>
        <taxon>Bacteria</taxon>
        <taxon>Bacillati</taxon>
        <taxon>Actinomycetota</taxon>
        <taxon>Actinomycetes</taxon>
        <taxon>Actinomycetales</taxon>
        <taxon>Actinomycetaceae</taxon>
        <taxon>Varibaculum</taxon>
    </lineage>
</organism>
<evidence type="ECO:0000256" key="1">
    <source>
        <dbReference type="ARBA" id="ARBA00007257"/>
    </source>
</evidence>
<feature type="domain" description="SpaA-like prealbumin fold" evidence="6">
    <location>
        <begin position="2497"/>
        <end position="2582"/>
    </location>
</feature>
<feature type="region of interest" description="Disordered" evidence="4">
    <location>
        <begin position="37"/>
        <end position="75"/>
    </location>
</feature>
<evidence type="ECO:0000256" key="3">
    <source>
        <dbReference type="ARBA" id="ARBA00022729"/>
    </source>
</evidence>
<dbReference type="EMBL" id="JAKNHJ010000003">
    <property type="protein sequence ID" value="MCG4617276.1"/>
    <property type="molecule type" value="Genomic_DNA"/>
</dbReference>
<dbReference type="InterPro" id="IPR032675">
    <property type="entry name" value="LRR_dom_sf"/>
</dbReference>
<dbReference type="PANTHER" id="PTHR36108:SF13">
    <property type="entry name" value="COLOSSIN-B-RELATED"/>
    <property type="match status" value="1"/>
</dbReference>
<dbReference type="SUPFAM" id="SSF49478">
    <property type="entry name" value="Cna protein B-type domain"/>
    <property type="match status" value="2"/>
</dbReference>
<gene>
    <name evidence="7" type="ORF">L0M99_02025</name>
</gene>
<dbReference type="Gene3D" id="3.80.10.10">
    <property type="entry name" value="Ribonuclease Inhibitor"/>
    <property type="match status" value="5"/>
</dbReference>
<feature type="domain" description="SpaA-like prealbumin fold" evidence="6">
    <location>
        <begin position="2814"/>
        <end position="2896"/>
    </location>
</feature>
<evidence type="ECO:0000313" key="8">
    <source>
        <dbReference type="Proteomes" id="UP001200537"/>
    </source>
</evidence>
<accession>A0AAJ1BAZ1</accession>
<evidence type="ECO:0000256" key="4">
    <source>
        <dbReference type="SAM" id="MobiDB-lite"/>
    </source>
</evidence>
<keyword evidence="5" id="KW-1133">Transmembrane helix</keyword>
<dbReference type="Gene3D" id="2.60.40.10">
    <property type="entry name" value="Immunoglobulins"/>
    <property type="match status" value="8"/>
</dbReference>
<dbReference type="Pfam" id="PF17802">
    <property type="entry name" value="SpaA"/>
    <property type="match status" value="7"/>
</dbReference>
<dbReference type="InterPro" id="IPR013783">
    <property type="entry name" value="Ig-like_fold"/>
</dbReference>
<dbReference type="RefSeq" id="WP_238127551.1">
    <property type="nucleotide sequence ID" value="NZ_JAKNHJ010000003.1"/>
</dbReference>
<comment type="caution">
    <text evidence="7">The sequence shown here is derived from an EMBL/GenBank/DDBJ whole genome shotgun (WGS) entry which is preliminary data.</text>
</comment>
<evidence type="ECO:0000259" key="6">
    <source>
        <dbReference type="Pfam" id="PF17802"/>
    </source>
</evidence>
<dbReference type="SUPFAM" id="SSF52058">
    <property type="entry name" value="L domain-like"/>
    <property type="match status" value="1"/>
</dbReference>
<feature type="transmembrane region" description="Helical" evidence="5">
    <location>
        <begin position="2926"/>
        <end position="2949"/>
    </location>
</feature>
<name>A0AAJ1BAZ1_9ACTO</name>
<dbReference type="PANTHER" id="PTHR36108">
    <property type="entry name" value="COLOSSIN-B-RELATED"/>
    <property type="match status" value="1"/>
</dbReference>
<dbReference type="GO" id="GO:0005975">
    <property type="term" value="P:carbohydrate metabolic process"/>
    <property type="evidence" value="ECO:0007669"/>
    <property type="project" value="UniProtKB-ARBA"/>
</dbReference>
<reference evidence="7" key="1">
    <citation type="submission" date="2022-01" db="EMBL/GenBank/DDBJ databases">
        <title>Collection of gut derived symbiotic bacterial strains cultured from healthy donors.</title>
        <authorList>
            <person name="Lin H."/>
            <person name="Kohout C."/>
            <person name="Waligurski E."/>
            <person name="Pamer E.G."/>
        </authorList>
    </citation>
    <scope>NUCLEOTIDE SEQUENCE</scope>
    <source>
        <strain evidence="7">DFI.7.46</strain>
    </source>
</reference>
<sequence>MASKVVSRRLIASLSVLGLLLSTLLVIVPMTAPAVEQTNASKATSATANSTGNKSAKSSANTNHSTSNTNHSSAATDNNQAKQFSFQQTNAGVPQALRVPAPMRQGVPPTDNRFTFNGTELTGLTDKGKAALEANKELTIPAGTTKIAEGVFSGLKLTKVTLPDSVTEVADRAFYDNQITELEAPGLKVIGEGAFQKNKLTAFESSTLTTIGEGAFSDNALKTVKIKDAPVTAIPANTFRDNQLETVELPDTVTEIGASAFANNKLKGVTLPSKLAKVGQEAFSGNQIEKVKIPATITEFGSQVFANNQRWVVLEKADGQQALPDAVRSTKYDSGFGQVVAEDAVSITINYIDAYTNKPLRSPQVLQSEFTEPDGVYFAGEENTIKAPQLAGYAVTPDSQKITPQAGEANEVTFKYKKTDFSPKISGEIVKHIAKDGDGSKAALLAGVTATDTDGNTASLTVSPDSIDTSVQEATYDVYYTAKDSKGRTKTVKGKVAVGPDWPEKTICAGWQVKDFKYQTWTDSRGKQWNSIAGFSTDGLAKYRAGKAKNSTDWCWPTVGDKGQPIDSIGEDAFRSTPVTSVPDSWGNIEYIGMRAFVDSKLTAVPDSWGKVERIEWFAFQNNQLTALPKSWGNVSYLGDEAFYKNAITALEAPWGKITNLPDGVFKDNKIVSVPDSWGDITSIKQLAFSGNQLTALPDSWGKVASLGMRAFYDNKLTALPNSWGKITSLPTSVFESNQLLSLPAWGQITKIGNAAFANNRITALPDSWDDVASLGQSAFENNQITVLTAPWGKITSLPSRVFFNNQIASLPAWGSITSIGNSAFEKNKLTKLPDSWENVSRLGTSSFASNLLTSLPDSWGKITVIPEKAFYDNQLASLPAWGSVTTIGKNSFVRNNLTVLPDSWDSVTTIEPCAFAGKNIYKDNAYPDYRCYPSGADTGTNINQIQSLPSSWGKVKTIGVQAFMGNALTGLPDSWGSVTTIGAESFKDNKITALTAPWDTFTQIPRGAFLNNEIVSLPPSWGKITVIGRYSFLDNRLKALPSSWGEVREIHYGAFANNELTAIPDSWGKISILGGRERGAPISRWDPRATVFGHSTANSQTKDIDREKNKNNITALPDSLGNLYFIDPDTFSSNIPRGMVFTVPDAPLVYDGQQYDRLEHAVEMFSGVGWGKGGAGSNTTYGGLNGPIYLRPESGKNPNNVSGYTTGYGNDVIILTDSQVRVRYLDQETGQPLAPEINRPISSKEGDSNQNYVLVPPMIEGYSLPPSQTIKLDGNDKDIVFRYQKAPAEMTGSYARLDLTGKINQPGWPESNELEEEFGNNMRVDLTYGGDAGTSVVKDGVIRVTYDPTRVEVADWDNTSSQFFTSVKVVAPGVLEVKLKPNYDSSTRTSIPIYWRIKKRITASDAVFPVKAELVDTAADGKQYVLTPHPESKPGPVNLKGYYPLPSFTKDTVGCYLSVCRDYDDDPEGDVSTSGKNAVTFTFGVKKLMRNVRGYTITDQLPLYTKTDGTQARAQFVASENPGWELGKDGLTLTYTNTEKRLHTESSGLGSLKLHFPGAKKQKRIDNHADFTLTPEEQGPKEPLLTGAADTNFSFYKPMETAPPGVPLTKVAAGPHFRDGAAVIYDTKQNRSLEIDWNVLTNNITDTPVTLNLRDFDLDDRLQYTGITPDPVFVGGTLEIISPTGEPDKYKVLYSMGITGTDRIDLPEDLTSYQNIQLRWSSVKATQPGQKTITKIHTKLRDPDKNLCEGLKCQADLRNKVQGGKRIKEAHIKVLPEGKKLKARKVNTFDKATLAGKTGTYTVGAELETDYGDPLTGFELVDVLPRGLEVNRVTLTKTFAELPGARYQILSNFNGTGRVAVRFQADQVTDPSQVYSVGQLETTITRGVIDGDIVNEAFVHAQGNVEYPEDKSDKNKDRWATTVENPIAGSGKWSRAENTTRVAVGDETYIYKRIKERKPNAPWVTEIKTVGGAKFDYQLRLGYGTNPEQNPVIYDLLPVAGTPARSGSTLINQYDPSGQISFEMVDGTAANGWNTFYTCDTGIAKDNLDRANWQSAPCPAVTGLKFTNNNPQQPSSEVRITVPMIAGPVGANPRSQEHLGKKAINDFWSVHSSHEGKLESNPVINTLVPPAVNIELTKYGYKAEPFQTAQKKLLAGAKFGLYDKEGALQASAISDSKGQVKFTNVTATPGWTVREIEAPTGYAVTDKAYMLSASDFNATNYDSTTGTYKIKLPDVTNMGKWYPLEPITGTAEFKKVDKNGQPLAGIEFTITPQPVLQNDGTMSVPNSAPITVRSNDDGDVKFYNIPAGKWRLTENPGDRHLQPIAPIDFTITSCSQATCTNLRGLDLKLGVNGQIKNDKGAVSLSKLGVRGMAGKGKDFGEWQRGDGVVKAGASFNLYKGKGTGELVRSVTTGGAAANVILDNLEINQVYTLQETKAPDGYIKNSEPLYFQVGADGRLLDADGKALLVQSELLVPNEESKKESSIVVTKVDPKAADTDAGADRFLAGAEFGLFKQNPDGSWPADPIKKVTTGDTGQAEFTGLSGGIYQVKELKAPEGYFVDPNAQYEFVVDDYKAQQFTWTANNNPSRLRVFKYEPLVKAIDEDAADKVVSGTPGAVKVPGKVAGTFDVVIPLSGAKFTLFEEDETTEVASGLTTGDDGLVELPTTVKLDPDKIYKLKEITAPTGYVAKSNAVSVKVSDYALLDGFTGLITMEVPNTKDTGRITVSKLSKETGKALAGAEFTLTKPDGSTQKLVTNEVGLATFTGLDFGKEYAVQETKAPDGYLVSDQVSKVTLTGDNPTVTFVRYNQRAEVEIELNKVSDEGEALSGVVFELSREGDSGDTQTLTTGKDGKVKFKVLPGQEYTLRETQTNRGYALSPQPVKFTVDGNEKVTVSSEKGNVNTVSGGNGSLTVTNYPEGKLPLSGYAGALEVLLLGCLVLGIAIVFTLFERKRK</sequence>
<feature type="domain" description="SpaA-like prealbumin fold" evidence="6">
    <location>
        <begin position="2722"/>
        <end position="2804"/>
    </location>
</feature>
<comment type="similarity">
    <text evidence="1">Belongs to the serine-aspartate repeat-containing protein (SDr) family.</text>
</comment>
<feature type="domain" description="SpaA-like prealbumin fold" evidence="6">
    <location>
        <begin position="2251"/>
        <end position="2316"/>
    </location>
</feature>